<comment type="caution">
    <text evidence="3">The sequence shown here is derived from an EMBL/GenBank/DDBJ whole genome shotgun (WGS) entry which is preliminary data.</text>
</comment>
<accession>A0A433QAF4</accession>
<name>A0A433QAF4_9FUNG</name>
<gene>
    <name evidence="3" type="ORF">BC938DRAFT_484137</name>
</gene>
<feature type="region of interest" description="Disordered" evidence="1">
    <location>
        <begin position="357"/>
        <end position="377"/>
    </location>
</feature>
<keyword evidence="4" id="KW-1185">Reference proteome</keyword>
<dbReference type="Proteomes" id="UP000274822">
    <property type="component" value="Unassembled WGS sequence"/>
</dbReference>
<dbReference type="PANTHER" id="PTHR41878">
    <property type="entry name" value="LEXA REPRESSOR-RELATED"/>
    <property type="match status" value="1"/>
</dbReference>
<proteinExistence type="predicted"/>
<evidence type="ECO:0000313" key="4">
    <source>
        <dbReference type="Proteomes" id="UP000274822"/>
    </source>
</evidence>
<protein>
    <recommendedName>
        <fullName evidence="2">Plasmid pRiA4b Orf3-like domain-containing protein</fullName>
    </recommendedName>
</protein>
<reference evidence="3 4" key="1">
    <citation type="journal article" date="2018" name="New Phytol.">
        <title>Phylogenomics of Endogonaceae and evolution of mycorrhizas within Mucoromycota.</title>
        <authorList>
            <person name="Chang Y."/>
            <person name="Desiro A."/>
            <person name="Na H."/>
            <person name="Sandor L."/>
            <person name="Lipzen A."/>
            <person name="Clum A."/>
            <person name="Barry K."/>
            <person name="Grigoriev I.V."/>
            <person name="Martin F.M."/>
            <person name="Stajich J.E."/>
            <person name="Smith M.E."/>
            <person name="Bonito G."/>
            <person name="Spatafora J.W."/>
        </authorList>
    </citation>
    <scope>NUCLEOTIDE SEQUENCE [LARGE SCALE GENOMIC DNA]</scope>
    <source>
        <strain evidence="3 4">AD002</strain>
    </source>
</reference>
<dbReference type="AlphaFoldDB" id="A0A433QAF4"/>
<organism evidence="3 4">
    <name type="scientific">Jimgerdemannia flammicorona</name>
    <dbReference type="NCBI Taxonomy" id="994334"/>
    <lineage>
        <taxon>Eukaryota</taxon>
        <taxon>Fungi</taxon>
        <taxon>Fungi incertae sedis</taxon>
        <taxon>Mucoromycota</taxon>
        <taxon>Mucoromycotina</taxon>
        <taxon>Endogonomycetes</taxon>
        <taxon>Endogonales</taxon>
        <taxon>Endogonaceae</taxon>
        <taxon>Jimgerdemannia</taxon>
    </lineage>
</organism>
<dbReference type="SUPFAM" id="SSF159941">
    <property type="entry name" value="MM3350-like"/>
    <property type="match status" value="2"/>
</dbReference>
<dbReference type="InterPro" id="IPR012912">
    <property type="entry name" value="Plasmid_pRiA4b_Orf3-like"/>
</dbReference>
<dbReference type="Pfam" id="PF07929">
    <property type="entry name" value="PRiA4_ORF3"/>
    <property type="match status" value="1"/>
</dbReference>
<evidence type="ECO:0000259" key="2">
    <source>
        <dbReference type="Pfam" id="PF07929"/>
    </source>
</evidence>
<feature type="domain" description="Plasmid pRiA4b Orf3-like" evidence="2">
    <location>
        <begin position="37"/>
        <end position="81"/>
    </location>
</feature>
<dbReference type="InterPro" id="IPR024047">
    <property type="entry name" value="MM3350-like_sf"/>
</dbReference>
<evidence type="ECO:0000256" key="1">
    <source>
        <dbReference type="SAM" id="MobiDB-lite"/>
    </source>
</evidence>
<dbReference type="PANTHER" id="PTHR41878:SF1">
    <property type="entry name" value="TNPR PROTEIN"/>
    <property type="match status" value="1"/>
</dbReference>
<feature type="compositionally biased region" description="Basic and acidic residues" evidence="1">
    <location>
        <begin position="357"/>
        <end position="367"/>
    </location>
</feature>
<evidence type="ECO:0000313" key="3">
    <source>
        <dbReference type="EMBL" id="RUS26765.1"/>
    </source>
</evidence>
<dbReference type="EMBL" id="RBNJ01009702">
    <property type="protein sequence ID" value="RUS26765.1"/>
    <property type="molecule type" value="Genomic_DNA"/>
</dbReference>
<dbReference type="Gene3D" id="3.10.290.30">
    <property type="entry name" value="MM3350-like"/>
    <property type="match status" value="1"/>
</dbReference>
<sequence length="377" mass="43192">MSFATSFAPTEVYWSQEADAANAYLLVATISQPGFSIQPAIRRSVLVPKKYTLLQLHVVLVVVFGWQNRHQHEFVPAETTKSNGLFGSNPNDGRRLTNRPFSFLESLKRRGSDNSDQPSYRMIDISELDNWFKECAPGLVIEHSHPHEGSTTGFKGVMPPTFFIWHHLRDERLYTVEDLFISQSTEIRYRYDFGSGPEVKVALMQMAVARADVFARLPIYLGGENPSLIEDDYTEFQADLEPTYVIQNRLHQHHHPPPSIKQCYMCYWYRPVCRKSMPCVPGKSEICCAYCLHAPRPWDTKAKLTEVEARKRYEEAKTELERHRRIWVEDGKCEWVEMDGNPCQVCGRRKAEAEAVKAGSKSEKGGGKGDWLPEAFL</sequence>